<protein>
    <submittedName>
        <fullName evidence="4">C-terminal domain of CHU protein family protein</fullName>
    </submittedName>
</protein>
<feature type="chain" id="PRO_5013155281" evidence="2">
    <location>
        <begin position="21"/>
        <end position="563"/>
    </location>
</feature>
<gene>
    <name evidence="4" type="ORF">SAMN05444008_11868</name>
</gene>
<dbReference type="Gene3D" id="2.60.40.1220">
    <property type="match status" value="1"/>
</dbReference>
<dbReference type="Proteomes" id="UP000184368">
    <property type="component" value="Unassembled WGS sequence"/>
</dbReference>
<evidence type="ECO:0000313" key="5">
    <source>
        <dbReference type="Proteomes" id="UP000184368"/>
    </source>
</evidence>
<dbReference type="Pfam" id="PF13585">
    <property type="entry name" value="CHU_C"/>
    <property type="match status" value="1"/>
</dbReference>
<dbReference type="AlphaFoldDB" id="A0A1M5H7T8"/>
<evidence type="ECO:0000256" key="1">
    <source>
        <dbReference type="ARBA" id="ARBA00022729"/>
    </source>
</evidence>
<dbReference type="InterPro" id="IPR001322">
    <property type="entry name" value="Lamin_tail_dom"/>
</dbReference>
<dbReference type="SUPFAM" id="SSF74853">
    <property type="entry name" value="Lamin A/C globular tail domain"/>
    <property type="match status" value="1"/>
</dbReference>
<keyword evidence="5" id="KW-1185">Reference proteome</keyword>
<feature type="signal peptide" evidence="2">
    <location>
        <begin position="1"/>
        <end position="20"/>
    </location>
</feature>
<evidence type="ECO:0000313" key="4">
    <source>
        <dbReference type="EMBL" id="SHG12050.1"/>
    </source>
</evidence>
<feature type="domain" description="LTD" evidence="3">
    <location>
        <begin position="18"/>
        <end position="173"/>
    </location>
</feature>
<dbReference type="Gene3D" id="2.60.40.4070">
    <property type="match status" value="1"/>
</dbReference>
<dbReference type="STRING" id="1302690.BUE76_03555"/>
<sequence>MFAKTCCLLFLLAAFLLVPAQRHIVLIHEIFADPTPAVGLPDAEYIELRNTSSSAINLQGWRLQTASTTSSAFPSYLLQPDSLVIVTSRTNAALFASNTIGLTSFPALPNEGTTLLLRNAAGHTIHVLEYDKSWYQNPVKAEGGWSLEMMDAANACGGSTNWKAAVDATGGTPGSANSVKALNPDHTPPALTEITAPDSTKLLLRFSESLDSLAVVRATYQLTPAIAIRQAIPQAPLFHSILLQLNSPLQRGQQYTVAVSNLTDCAGNRITSDNTAPAGLPLAAEKGDIIVNEILFNPKDDGSDYVELYNRSKKIIDCSGLWLANRNGSGFSNLQQISTTPRYLFPGNYLVLTEDRNAILRQYLVKEPGALLQINELPSLPDDKGSTALLTAQSGTIDELAYNKNWHFALLSDDAGVALERIDPEKPTQAQYNWTSAAASAGFGTPTYRNTQYQQTGISNAAISIAPKLVSPDGDGFDDFCTINYALDAPNYVANVTLFDIGGRRVRYLVQNQTLAQSGNWRWDGLGDNNSLLPQGSYILLVELFNLQGKKQQFKQAIALVRK</sequence>
<dbReference type="OrthoDB" id="9758406at2"/>
<dbReference type="RefSeq" id="WP_073046964.1">
    <property type="nucleotide sequence ID" value="NZ_FQUO01000018.1"/>
</dbReference>
<dbReference type="Pfam" id="PF00932">
    <property type="entry name" value="LTD"/>
    <property type="match status" value="2"/>
</dbReference>
<evidence type="ECO:0000256" key="2">
    <source>
        <dbReference type="SAM" id="SignalP"/>
    </source>
</evidence>
<dbReference type="Gene3D" id="2.60.40.1260">
    <property type="entry name" value="Lamin Tail domain"/>
    <property type="match status" value="1"/>
</dbReference>
<proteinExistence type="predicted"/>
<evidence type="ECO:0000259" key="3">
    <source>
        <dbReference type="PROSITE" id="PS51841"/>
    </source>
</evidence>
<keyword evidence="1 2" id="KW-0732">Signal</keyword>
<dbReference type="InterPro" id="IPR014755">
    <property type="entry name" value="Cu-Rt/internalin_Ig-like"/>
</dbReference>
<name>A0A1M5H7T8_9BACT</name>
<accession>A0A1M5H7T8</accession>
<dbReference type="InterPro" id="IPR036415">
    <property type="entry name" value="Lamin_tail_dom_sf"/>
</dbReference>
<reference evidence="4 5" key="1">
    <citation type="submission" date="2016-11" db="EMBL/GenBank/DDBJ databases">
        <authorList>
            <person name="Jaros S."/>
            <person name="Januszkiewicz K."/>
            <person name="Wedrychowicz H."/>
        </authorList>
    </citation>
    <scope>NUCLEOTIDE SEQUENCE [LARGE SCALE GENOMIC DNA]</scope>
    <source>
        <strain evidence="4 5">DSM 26897</strain>
    </source>
</reference>
<organism evidence="4 5">
    <name type="scientific">Cnuella takakiae</name>
    <dbReference type="NCBI Taxonomy" id="1302690"/>
    <lineage>
        <taxon>Bacteria</taxon>
        <taxon>Pseudomonadati</taxon>
        <taxon>Bacteroidota</taxon>
        <taxon>Chitinophagia</taxon>
        <taxon>Chitinophagales</taxon>
        <taxon>Chitinophagaceae</taxon>
        <taxon>Cnuella</taxon>
    </lineage>
</organism>
<dbReference type="EMBL" id="FQUO01000018">
    <property type="protein sequence ID" value="SHG12050.1"/>
    <property type="molecule type" value="Genomic_DNA"/>
</dbReference>
<dbReference type="PROSITE" id="PS51841">
    <property type="entry name" value="LTD"/>
    <property type="match status" value="1"/>
</dbReference>